<keyword evidence="2" id="KW-0614">Plasmid</keyword>
<dbReference type="EMBL" id="CP006843">
    <property type="protein sequence ID" value="AHW65686.1"/>
    <property type="molecule type" value="Genomic_DNA"/>
</dbReference>
<organism evidence="2 3">
    <name type="scientific">Corynebacterium glyciniphilum AJ 3170</name>
    <dbReference type="NCBI Taxonomy" id="1404245"/>
    <lineage>
        <taxon>Bacteria</taxon>
        <taxon>Bacillati</taxon>
        <taxon>Actinomycetota</taxon>
        <taxon>Actinomycetes</taxon>
        <taxon>Mycobacteriales</taxon>
        <taxon>Corynebacteriaceae</taxon>
        <taxon>Corynebacterium</taxon>
    </lineage>
</organism>
<name>X5EGH1_9CORY</name>
<evidence type="ECO:0000313" key="3">
    <source>
        <dbReference type="Proteomes" id="UP000023703"/>
    </source>
</evidence>
<keyword evidence="1" id="KW-1133">Transmembrane helix</keyword>
<evidence type="ECO:0000256" key="1">
    <source>
        <dbReference type="SAM" id="Phobius"/>
    </source>
</evidence>
<gene>
    <name evidence="2" type="ORF">CGLY_16565</name>
</gene>
<dbReference type="KEGG" id="cgy:CGLY_16565"/>
<keyword evidence="1" id="KW-0812">Transmembrane</keyword>
<accession>X5EGH1</accession>
<reference evidence="2 3" key="1">
    <citation type="journal article" date="2015" name="Int. J. Syst. Evol. Microbiol.">
        <title>Revisiting Corynebacterium glyciniphilum (ex Kubota et al., 1972) sp. nov., nom. rev., isolated from putrefied banana.</title>
        <authorList>
            <person name="Al-Dilaimi A."/>
            <person name="Bednarz H."/>
            <person name="Lomker A."/>
            <person name="Niehaus K."/>
            <person name="Kalinowski J."/>
            <person name="Ruckert C."/>
        </authorList>
    </citation>
    <scope>NUCLEOTIDE SEQUENCE [LARGE SCALE GENOMIC DNA]</scope>
    <source>
        <strain evidence="2">AJ 3170</strain>
        <plasmid evidence="3">Plasmid pCgly1</plasmid>
    </source>
</reference>
<keyword evidence="1" id="KW-0472">Membrane</keyword>
<evidence type="ECO:0000313" key="2">
    <source>
        <dbReference type="EMBL" id="AHW65686.1"/>
    </source>
</evidence>
<sequence length="103" mass="11345">MFSAFSFTKAGLGLIAIIVVIVSFVEIASSNIDFKIFYHLTPRHLYGSASTARTSSESGAQVLAPLLIPSLVVVHPLWFVFLLVCFGAFWCFSLWRLSACVSR</sequence>
<dbReference type="Proteomes" id="UP000023703">
    <property type="component" value="Plasmid pCgly1"/>
</dbReference>
<geneLocation type="plasmid" evidence="2 3">
    <name>pCgly1</name>
</geneLocation>
<proteinExistence type="predicted"/>
<keyword evidence="3" id="KW-1185">Reference proteome</keyword>
<dbReference type="AlphaFoldDB" id="X5EGH1"/>
<dbReference type="HOGENOM" id="CLU_2259020_0_0_11"/>
<feature type="transmembrane region" description="Helical" evidence="1">
    <location>
        <begin position="12"/>
        <end position="32"/>
    </location>
</feature>
<feature type="transmembrane region" description="Helical" evidence="1">
    <location>
        <begin position="77"/>
        <end position="97"/>
    </location>
</feature>
<protein>
    <submittedName>
        <fullName evidence="2">Putative membrane protein</fullName>
    </submittedName>
</protein>